<dbReference type="OrthoDB" id="10263226at2759"/>
<dbReference type="PANTHER" id="PTHR10073">
    <property type="entry name" value="DNA MISMATCH REPAIR PROTEIN MLH, PMS, MUTL"/>
    <property type="match status" value="1"/>
</dbReference>
<comment type="caution">
    <text evidence="6">The sequence shown here is derived from an EMBL/GenBank/DDBJ whole genome shotgun (WGS) entry which is preliminary data.</text>
</comment>
<dbReference type="PROSITE" id="PS00058">
    <property type="entry name" value="DNA_MISMATCH_REPAIR_1"/>
    <property type="match status" value="1"/>
</dbReference>
<feature type="compositionally biased region" description="Basic and acidic residues" evidence="3">
    <location>
        <begin position="541"/>
        <end position="553"/>
    </location>
</feature>
<dbReference type="Pfam" id="PF08676">
    <property type="entry name" value="MutL_C"/>
    <property type="match status" value="1"/>
</dbReference>
<dbReference type="GO" id="GO:0006298">
    <property type="term" value="P:mismatch repair"/>
    <property type="evidence" value="ECO:0007669"/>
    <property type="project" value="InterPro"/>
</dbReference>
<dbReference type="AlphaFoldDB" id="A0A4Y7SBS9"/>
<dbReference type="CDD" id="cd03484">
    <property type="entry name" value="MutL_Trans_hPMS_2_like"/>
    <property type="match status" value="1"/>
</dbReference>
<feature type="domain" description="MutL C-terminal dimerisation" evidence="4">
    <location>
        <begin position="769"/>
        <end position="887"/>
    </location>
</feature>
<feature type="region of interest" description="Disordered" evidence="3">
    <location>
        <begin position="607"/>
        <end position="662"/>
    </location>
</feature>
<evidence type="ECO:0000313" key="7">
    <source>
        <dbReference type="Proteomes" id="UP000298030"/>
    </source>
</evidence>
<evidence type="ECO:0000313" key="6">
    <source>
        <dbReference type="EMBL" id="TEB18685.1"/>
    </source>
</evidence>
<dbReference type="SMART" id="SM01340">
    <property type="entry name" value="DNA_mis_repair"/>
    <property type="match status" value="1"/>
</dbReference>
<accession>A0A4Y7SBS9</accession>
<dbReference type="InterPro" id="IPR037198">
    <property type="entry name" value="MutL_C_sf"/>
</dbReference>
<dbReference type="InterPro" id="IPR013507">
    <property type="entry name" value="DNA_mismatch_S5_2-like"/>
</dbReference>
<feature type="domain" description="DNA mismatch repair protein S5" evidence="5">
    <location>
        <begin position="224"/>
        <end position="372"/>
    </location>
</feature>
<dbReference type="InterPro" id="IPR036890">
    <property type="entry name" value="HATPase_C_sf"/>
</dbReference>
<protein>
    <submittedName>
        <fullName evidence="6">DNA mismatch repair protein MutL</fullName>
    </submittedName>
</protein>
<dbReference type="SUPFAM" id="SSF118116">
    <property type="entry name" value="DNA mismatch repair protein MutL"/>
    <property type="match status" value="1"/>
</dbReference>
<dbReference type="Proteomes" id="UP000298030">
    <property type="component" value="Unassembled WGS sequence"/>
</dbReference>
<dbReference type="Gene3D" id="3.30.230.10">
    <property type="match status" value="1"/>
</dbReference>
<dbReference type="SMART" id="SM00853">
    <property type="entry name" value="MutL_C"/>
    <property type="match status" value="1"/>
</dbReference>
<keyword evidence="7" id="KW-1185">Reference proteome</keyword>
<organism evidence="6 7">
    <name type="scientific">Coprinellus micaceus</name>
    <name type="common">Glistening ink-cap mushroom</name>
    <name type="synonym">Coprinus micaceus</name>
    <dbReference type="NCBI Taxonomy" id="71717"/>
    <lineage>
        <taxon>Eukaryota</taxon>
        <taxon>Fungi</taxon>
        <taxon>Dikarya</taxon>
        <taxon>Basidiomycota</taxon>
        <taxon>Agaricomycotina</taxon>
        <taxon>Agaricomycetes</taxon>
        <taxon>Agaricomycetidae</taxon>
        <taxon>Agaricales</taxon>
        <taxon>Agaricineae</taxon>
        <taxon>Psathyrellaceae</taxon>
        <taxon>Coprinellus</taxon>
    </lineage>
</organism>
<feature type="region of interest" description="Disordered" evidence="3">
    <location>
        <begin position="466"/>
        <end position="592"/>
    </location>
</feature>
<feature type="compositionally biased region" description="Low complexity" evidence="3">
    <location>
        <begin position="478"/>
        <end position="489"/>
    </location>
</feature>
<sequence length="888" mass="96278">MASTNIKAIDKASVHRITSGQVVVDLQTAVKELVENSLDAGATNIEIRFKNYGFKSVEVIDNGSGIAEMDFESIALKHHTSKLETYEDLSLVETFGFRGEALSSLCALCDKVSVTTATKGASPKGTCLDMLKTGEVGSRGVVARKQGTTVSLLDLFSPLPVRRKEFERNIKREFGKALSLLQAYALVPCSSEPPVRLSVANFSDKGHKSLLLQTPGKSSAKAAVTALWGPAALDNVVDLDISFEVEVEKSVVKRLQMLNQEPQESTTIEVKGLISKFAIGCGRTNLERQFFYVNGRPCALPKVQKAFNEVYRTFNMNQSPFIVANFIIPTGMFTFRPVSCDINVSPDKRTIFVHNESNLVAALKVTLESCFAPSRSTFDLTETQTLTQSVLSPIVVPRRSGRQSRVNEVEQQRELGPSKPTDPGLANGDSEILDIPSSSPPLGLAIQAAHSPPAARLAGADAMDVIPSSDHRPVEPTPSRSSDVAPSSSREADLVVDTTRSRWSAVSTPAHTSRRSSVSTFVPSSQTAPTSPGLPQLSKEGSAHSSRERRMDDEPVAAVYDKAGPRVAKRPISGQADHAPPPRKKRAVVRGPPALNISSFALLGSQVLRSPPEPPQEDSDDTQSSTPPKSPSGHRNRPCPSDEEDNPLIEHLPKGVDSNLTGQAEEVPVPGEEAFPDAVAEEELPPIEFVRHSDTSADISVQFDITNVLSSWKRHLGPVTPRKGGQLVDIGNSAKVPSDAGVHNSENDAKAAEALSRVIDKSDFASMDILGQFNLGFIICRRRKSFRESFSTMDDLFIVDQHASDEKYNFESLQLTTKIQSQKLLRPRPLELTAADELVASENLQVLKDNGFEVHVAPDNDTCGARLQLTAQPVSKNTVFDMKGKKST</sequence>
<evidence type="ECO:0000259" key="5">
    <source>
        <dbReference type="SMART" id="SM01340"/>
    </source>
</evidence>
<dbReference type="EMBL" id="QPFP01000236">
    <property type="protein sequence ID" value="TEB18685.1"/>
    <property type="molecule type" value="Genomic_DNA"/>
</dbReference>
<dbReference type="GO" id="GO:0016887">
    <property type="term" value="F:ATP hydrolysis activity"/>
    <property type="evidence" value="ECO:0007669"/>
    <property type="project" value="InterPro"/>
</dbReference>
<dbReference type="Gene3D" id="3.30.565.10">
    <property type="entry name" value="Histidine kinase-like ATPase, C-terminal domain"/>
    <property type="match status" value="1"/>
</dbReference>
<dbReference type="InterPro" id="IPR014721">
    <property type="entry name" value="Ribsml_uS5_D2-typ_fold_subgr"/>
</dbReference>
<keyword evidence="2" id="KW-0227">DNA damage</keyword>
<dbReference type="SUPFAM" id="SSF55874">
    <property type="entry name" value="ATPase domain of HSP90 chaperone/DNA topoisomerase II/histidine kinase"/>
    <property type="match status" value="1"/>
</dbReference>
<name>A0A4Y7SBS9_COPMI</name>
<dbReference type="SUPFAM" id="SSF54211">
    <property type="entry name" value="Ribosomal protein S5 domain 2-like"/>
    <property type="match status" value="1"/>
</dbReference>
<feature type="region of interest" description="Disordered" evidence="3">
    <location>
        <begin position="398"/>
        <end position="445"/>
    </location>
</feature>
<dbReference type="GO" id="GO:0061982">
    <property type="term" value="P:meiosis I cell cycle process"/>
    <property type="evidence" value="ECO:0007669"/>
    <property type="project" value="UniProtKB-ARBA"/>
</dbReference>
<dbReference type="GO" id="GO:0005524">
    <property type="term" value="F:ATP binding"/>
    <property type="evidence" value="ECO:0007669"/>
    <property type="project" value="InterPro"/>
</dbReference>
<dbReference type="InterPro" id="IPR014762">
    <property type="entry name" value="DNA_mismatch_repair_CS"/>
</dbReference>
<evidence type="ECO:0000259" key="4">
    <source>
        <dbReference type="SMART" id="SM00853"/>
    </source>
</evidence>
<dbReference type="InterPro" id="IPR042120">
    <property type="entry name" value="MutL_C_dimsub"/>
</dbReference>
<dbReference type="GO" id="GO:0030983">
    <property type="term" value="F:mismatched DNA binding"/>
    <property type="evidence" value="ECO:0007669"/>
    <property type="project" value="InterPro"/>
</dbReference>
<evidence type="ECO:0000256" key="1">
    <source>
        <dbReference type="ARBA" id="ARBA00006082"/>
    </source>
</evidence>
<dbReference type="InterPro" id="IPR038973">
    <property type="entry name" value="MutL/Mlh/Pms-like"/>
</dbReference>
<dbReference type="CDD" id="cd16926">
    <property type="entry name" value="HATPase_MutL-MLH-PMS-like"/>
    <property type="match status" value="1"/>
</dbReference>
<dbReference type="InterPro" id="IPR002099">
    <property type="entry name" value="MutL/Mlh/PMS"/>
</dbReference>
<comment type="similarity">
    <text evidence="1">Belongs to the DNA mismatch repair MutL/HexB family.</text>
</comment>
<reference evidence="6 7" key="1">
    <citation type="journal article" date="2019" name="Nat. Ecol. Evol.">
        <title>Megaphylogeny resolves global patterns of mushroom evolution.</title>
        <authorList>
            <person name="Varga T."/>
            <person name="Krizsan K."/>
            <person name="Foldi C."/>
            <person name="Dima B."/>
            <person name="Sanchez-Garcia M."/>
            <person name="Sanchez-Ramirez S."/>
            <person name="Szollosi G.J."/>
            <person name="Szarkandi J.G."/>
            <person name="Papp V."/>
            <person name="Albert L."/>
            <person name="Andreopoulos W."/>
            <person name="Angelini C."/>
            <person name="Antonin V."/>
            <person name="Barry K.W."/>
            <person name="Bougher N.L."/>
            <person name="Buchanan P."/>
            <person name="Buyck B."/>
            <person name="Bense V."/>
            <person name="Catcheside P."/>
            <person name="Chovatia M."/>
            <person name="Cooper J."/>
            <person name="Damon W."/>
            <person name="Desjardin D."/>
            <person name="Finy P."/>
            <person name="Geml J."/>
            <person name="Haridas S."/>
            <person name="Hughes K."/>
            <person name="Justo A."/>
            <person name="Karasinski D."/>
            <person name="Kautmanova I."/>
            <person name="Kiss B."/>
            <person name="Kocsube S."/>
            <person name="Kotiranta H."/>
            <person name="LaButti K.M."/>
            <person name="Lechner B.E."/>
            <person name="Liimatainen K."/>
            <person name="Lipzen A."/>
            <person name="Lukacs Z."/>
            <person name="Mihaltcheva S."/>
            <person name="Morgado L.N."/>
            <person name="Niskanen T."/>
            <person name="Noordeloos M.E."/>
            <person name="Ohm R.A."/>
            <person name="Ortiz-Santana B."/>
            <person name="Ovrebo C."/>
            <person name="Racz N."/>
            <person name="Riley R."/>
            <person name="Savchenko A."/>
            <person name="Shiryaev A."/>
            <person name="Soop K."/>
            <person name="Spirin V."/>
            <person name="Szebenyi C."/>
            <person name="Tomsovsky M."/>
            <person name="Tulloss R.E."/>
            <person name="Uehling J."/>
            <person name="Grigoriev I.V."/>
            <person name="Vagvolgyi C."/>
            <person name="Papp T."/>
            <person name="Martin F.M."/>
            <person name="Miettinen O."/>
            <person name="Hibbett D.S."/>
            <person name="Nagy L.G."/>
        </authorList>
    </citation>
    <scope>NUCLEOTIDE SEQUENCE [LARGE SCALE GENOMIC DNA]</scope>
    <source>
        <strain evidence="6 7">FP101781</strain>
    </source>
</reference>
<feature type="compositionally biased region" description="Polar residues" evidence="3">
    <location>
        <begin position="501"/>
        <end position="530"/>
    </location>
</feature>
<proteinExistence type="inferred from homology"/>
<dbReference type="Pfam" id="PF13589">
    <property type="entry name" value="HATPase_c_3"/>
    <property type="match status" value="1"/>
</dbReference>
<evidence type="ECO:0000256" key="2">
    <source>
        <dbReference type="ARBA" id="ARBA00022763"/>
    </source>
</evidence>
<dbReference type="InterPro" id="IPR020568">
    <property type="entry name" value="Ribosomal_Su5_D2-typ_SF"/>
</dbReference>
<dbReference type="STRING" id="71717.A0A4Y7SBS9"/>
<dbReference type="Pfam" id="PF01119">
    <property type="entry name" value="DNA_mis_repair"/>
    <property type="match status" value="1"/>
</dbReference>
<dbReference type="PANTHER" id="PTHR10073:SF52">
    <property type="entry name" value="MISMATCH REPAIR ENDONUCLEASE PMS2"/>
    <property type="match status" value="1"/>
</dbReference>
<evidence type="ECO:0000256" key="3">
    <source>
        <dbReference type="SAM" id="MobiDB-lite"/>
    </source>
</evidence>
<gene>
    <name evidence="6" type="ORF">FA13DRAFT_1858075</name>
</gene>
<dbReference type="Gene3D" id="3.30.1540.20">
    <property type="entry name" value="MutL, C-terminal domain, dimerisation subdomain"/>
    <property type="match status" value="1"/>
</dbReference>
<dbReference type="InterPro" id="IPR014790">
    <property type="entry name" value="MutL_C"/>
</dbReference>
<dbReference type="GO" id="GO:0140664">
    <property type="term" value="F:ATP-dependent DNA damage sensor activity"/>
    <property type="evidence" value="ECO:0007669"/>
    <property type="project" value="InterPro"/>
</dbReference>
<dbReference type="GO" id="GO:0032389">
    <property type="term" value="C:MutLalpha complex"/>
    <property type="evidence" value="ECO:0007669"/>
    <property type="project" value="TreeGrafter"/>
</dbReference>
<dbReference type="NCBIfam" id="TIGR00585">
    <property type="entry name" value="mutl"/>
    <property type="match status" value="1"/>
</dbReference>
<dbReference type="FunFam" id="3.30.565.10:FF:000014">
    <property type="entry name" value="Mismatch repair endonuclease pms1, putative"/>
    <property type="match status" value="1"/>
</dbReference>